<reference evidence="2 3" key="1">
    <citation type="submission" date="2023-07" db="EMBL/GenBank/DDBJ databases">
        <authorList>
            <person name="Kim M.K."/>
        </authorList>
    </citation>
    <scope>NUCLEOTIDE SEQUENCE [LARGE SCALE GENOMIC DNA]</scope>
    <source>
        <strain evidence="2 3">KR1UV-12</strain>
    </source>
</reference>
<keyword evidence="3" id="KW-1185">Reference proteome</keyword>
<organism evidence="2 3">
    <name type="scientific">Sphingomonas aurea</name>
    <dbReference type="NCBI Taxonomy" id="3063994"/>
    <lineage>
        <taxon>Bacteria</taxon>
        <taxon>Pseudomonadati</taxon>
        <taxon>Pseudomonadota</taxon>
        <taxon>Alphaproteobacteria</taxon>
        <taxon>Sphingomonadales</taxon>
        <taxon>Sphingomonadaceae</taxon>
        <taxon>Sphingomonas</taxon>
    </lineage>
</organism>
<sequence>MAEIVNLNRARKAKRRADDAAQAEANRAAFGRTKAEKVADAAETARREALLDGAKREE</sequence>
<dbReference type="EMBL" id="JAUUDS010000011">
    <property type="protein sequence ID" value="MDP1028632.1"/>
    <property type="molecule type" value="Genomic_DNA"/>
</dbReference>
<gene>
    <name evidence="2" type="ORF">Q5H91_15520</name>
</gene>
<dbReference type="RefSeq" id="WP_305174363.1">
    <property type="nucleotide sequence ID" value="NZ_JAUUDS010000011.1"/>
</dbReference>
<dbReference type="Pfam" id="PF13770">
    <property type="entry name" value="DUF4169"/>
    <property type="match status" value="1"/>
</dbReference>
<protein>
    <submittedName>
        <fullName evidence="2">DUF4169 family protein</fullName>
    </submittedName>
</protein>
<feature type="region of interest" description="Disordered" evidence="1">
    <location>
        <begin position="1"/>
        <end position="26"/>
    </location>
</feature>
<accession>A0ABT9ENU2</accession>
<evidence type="ECO:0000256" key="1">
    <source>
        <dbReference type="SAM" id="MobiDB-lite"/>
    </source>
</evidence>
<dbReference type="InterPro" id="IPR025227">
    <property type="entry name" value="DUF4169"/>
</dbReference>
<comment type="caution">
    <text evidence="2">The sequence shown here is derived from an EMBL/GenBank/DDBJ whole genome shotgun (WGS) entry which is preliminary data.</text>
</comment>
<proteinExistence type="predicted"/>
<dbReference type="Proteomes" id="UP001230685">
    <property type="component" value="Unassembled WGS sequence"/>
</dbReference>
<evidence type="ECO:0000313" key="2">
    <source>
        <dbReference type="EMBL" id="MDP1028632.1"/>
    </source>
</evidence>
<evidence type="ECO:0000313" key="3">
    <source>
        <dbReference type="Proteomes" id="UP001230685"/>
    </source>
</evidence>
<name>A0ABT9ENU2_9SPHN</name>